<sequence>MERSVNNAICRLVDRHKVEAEVLVWKPQPASPKGEEFLTEASWNGLFPIYMVP</sequence>
<keyword evidence="2" id="KW-1185">Reference proteome</keyword>
<comment type="caution">
    <text evidence="1">The sequence shown here is derived from an EMBL/GenBank/DDBJ whole genome shotgun (WGS) entry which is preliminary data.</text>
</comment>
<evidence type="ECO:0000313" key="1">
    <source>
        <dbReference type="EMBL" id="EEX19682.1"/>
    </source>
</evidence>
<dbReference type="Proteomes" id="UP000003327">
    <property type="component" value="Unassembled WGS sequence"/>
</dbReference>
<protein>
    <submittedName>
        <fullName evidence="1">Uncharacterized protein</fullName>
    </submittedName>
</protein>
<dbReference type="AlphaFoldDB" id="C9MLZ8"/>
<dbReference type="EMBL" id="ACVA01000013">
    <property type="protein sequence ID" value="EEX19682.1"/>
    <property type="molecule type" value="Genomic_DNA"/>
</dbReference>
<dbReference type="HOGENOM" id="CLU_3064878_0_0_10"/>
<evidence type="ECO:0000313" key="2">
    <source>
        <dbReference type="Proteomes" id="UP000003327"/>
    </source>
</evidence>
<dbReference type="STRING" id="649761.HMPREF0973_00624"/>
<reference evidence="1 2" key="1">
    <citation type="submission" date="2009-09" db="EMBL/GenBank/DDBJ databases">
        <authorList>
            <person name="Weinstock G."/>
            <person name="Sodergren E."/>
            <person name="Clifton S."/>
            <person name="Fulton L."/>
            <person name="Fulton B."/>
            <person name="Courtney L."/>
            <person name="Fronick C."/>
            <person name="Harrison M."/>
            <person name="Strong C."/>
            <person name="Farmer C."/>
            <person name="Delahaunty K."/>
            <person name="Markovic C."/>
            <person name="Hall O."/>
            <person name="Minx P."/>
            <person name="Tomlinson C."/>
            <person name="Mitreva M."/>
            <person name="Nelson J."/>
            <person name="Hou S."/>
            <person name="Wollam A."/>
            <person name="Pepin K.H."/>
            <person name="Johnson M."/>
            <person name="Bhonagiri V."/>
            <person name="Nash W.E."/>
            <person name="Warren W."/>
            <person name="Chinwalla A."/>
            <person name="Mardis E.R."/>
            <person name="Wilson R.K."/>
        </authorList>
    </citation>
    <scope>NUCLEOTIDE SEQUENCE [LARGE SCALE GENOMIC DNA]</scope>
    <source>
        <strain evidence="1 2">F0319</strain>
    </source>
</reference>
<accession>C9MLZ8</accession>
<proteinExistence type="predicted"/>
<gene>
    <name evidence="1" type="ORF">HMPREF0973_00624</name>
</gene>
<organism evidence="1 2">
    <name type="scientific">Prevotella veroralis F0319</name>
    <dbReference type="NCBI Taxonomy" id="649761"/>
    <lineage>
        <taxon>Bacteria</taxon>
        <taxon>Pseudomonadati</taxon>
        <taxon>Bacteroidota</taxon>
        <taxon>Bacteroidia</taxon>
        <taxon>Bacteroidales</taxon>
        <taxon>Prevotellaceae</taxon>
        <taxon>Prevotella</taxon>
    </lineage>
</organism>
<name>C9MLZ8_9BACT</name>